<dbReference type="InterPro" id="IPR052729">
    <property type="entry name" value="Acyl/Acetyltrans_Enzymes"/>
</dbReference>
<dbReference type="SUPFAM" id="SSF55729">
    <property type="entry name" value="Acyl-CoA N-acyltransferases (Nat)"/>
    <property type="match status" value="1"/>
</dbReference>
<organism evidence="2 3">
    <name type="scientific">Lunasporangiospora selenospora</name>
    <dbReference type="NCBI Taxonomy" id="979761"/>
    <lineage>
        <taxon>Eukaryota</taxon>
        <taxon>Fungi</taxon>
        <taxon>Fungi incertae sedis</taxon>
        <taxon>Mucoromycota</taxon>
        <taxon>Mortierellomycotina</taxon>
        <taxon>Mortierellomycetes</taxon>
        <taxon>Mortierellales</taxon>
        <taxon>Mortierellaceae</taxon>
        <taxon>Lunasporangiospora</taxon>
    </lineage>
</organism>
<keyword evidence="3" id="KW-1185">Reference proteome</keyword>
<proteinExistence type="predicted"/>
<dbReference type="Pfam" id="PF00583">
    <property type="entry name" value="Acetyltransf_1"/>
    <property type="match status" value="1"/>
</dbReference>
<gene>
    <name evidence="2" type="ORF">BGW38_002694</name>
</gene>
<feature type="domain" description="N-acetyltransferase" evidence="1">
    <location>
        <begin position="42"/>
        <end position="185"/>
    </location>
</feature>
<dbReference type="Gene3D" id="3.40.630.30">
    <property type="match status" value="1"/>
</dbReference>
<dbReference type="Gene3D" id="3.40.630.90">
    <property type="match status" value="1"/>
</dbReference>
<dbReference type="AlphaFoldDB" id="A0A9P6FRP4"/>
<dbReference type="PANTHER" id="PTHR47237:SF1">
    <property type="entry name" value="SLL0310 PROTEIN"/>
    <property type="match status" value="1"/>
</dbReference>
<dbReference type="PROSITE" id="PS51186">
    <property type="entry name" value="GNAT"/>
    <property type="match status" value="1"/>
</dbReference>
<name>A0A9P6FRP4_9FUNG</name>
<evidence type="ECO:0000313" key="3">
    <source>
        <dbReference type="Proteomes" id="UP000780801"/>
    </source>
</evidence>
<protein>
    <recommendedName>
        <fullName evidence="1">N-acetyltransferase domain-containing protein</fullName>
    </recommendedName>
</protein>
<dbReference type="InterPro" id="IPR041496">
    <property type="entry name" value="YitH/HolE_GNAT"/>
</dbReference>
<dbReference type="PANTHER" id="PTHR47237">
    <property type="entry name" value="SLL0310 PROTEIN"/>
    <property type="match status" value="1"/>
</dbReference>
<comment type="caution">
    <text evidence="2">The sequence shown here is derived from an EMBL/GenBank/DDBJ whole genome shotgun (WGS) entry which is preliminary data.</text>
</comment>
<reference evidence="2" key="1">
    <citation type="journal article" date="2020" name="Fungal Divers.">
        <title>Resolving the Mortierellaceae phylogeny through synthesis of multi-gene phylogenetics and phylogenomics.</title>
        <authorList>
            <person name="Vandepol N."/>
            <person name="Liber J."/>
            <person name="Desiro A."/>
            <person name="Na H."/>
            <person name="Kennedy M."/>
            <person name="Barry K."/>
            <person name="Grigoriev I.V."/>
            <person name="Miller A.N."/>
            <person name="O'Donnell K."/>
            <person name="Stajich J.E."/>
            <person name="Bonito G."/>
        </authorList>
    </citation>
    <scope>NUCLEOTIDE SEQUENCE</scope>
    <source>
        <strain evidence="2">KOD1015</strain>
    </source>
</reference>
<accession>A0A9P6FRP4</accession>
<evidence type="ECO:0000259" key="1">
    <source>
        <dbReference type="PROSITE" id="PS51186"/>
    </source>
</evidence>
<dbReference type="InterPro" id="IPR000182">
    <property type="entry name" value="GNAT_dom"/>
</dbReference>
<evidence type="ECO:0000313" key="2">
    <source>
        <dbReference type="EMBL" id="KAF9580593.1"/>
    </source>
</evidence>
<sequence>MTVQSPTAQESAAVAKATPRFYIQRCSREEAYKHFFGLSMRINWNPAALGEDIRDVYYNIDPQGFFVGKLSATDFVTTTTPPSTYLDETYQGSPEDRVVCMIGSVRFNSDQGWVGYYVVDPDFRGQGYGVKIFDVALDHLAQTRSVGLYGVLPQVENYRKSGFTLFGWTAIRHQGSAVDLYENRERELALQIRAQMKLKANGPWRSLLDQDVDLQDLIAIDYKATGLVRPGYIQDWVRFHSERSDIGCYGVALVSPEADGEASSSRKSRILGYACVRRGEQAYRVGPLYATSPEVAKQILVQVTIQIIDGHEKFPPERQYVPLDIDIDVPESNQNAISLYKGYDWTQKTVTRRMWRGPMPNADSSDIYGVTTMVVG</sequence>
<dbReference type="EMBL" id="JAABOA010001964">
    <property type="protein sequence ID" value="KAF9580593.1"/>
    <property type="molecule type" value="Genomic_DNA"/>
</dbReference>
<dbReference type="Proteomes" id="UP000780801">
    <property type="component" value="Unassembled WGS sequence"/>
</dbReference>
<dbReference type="GO" id="GO:0016747">
    <property type="term" value="F:acyltransferase activity, transferring groups other than amino-acyl groups"/>
    <property type="evidence" value="ECO:0007669"/>
    <property type="project" value="InterPro"/>
</dbReference>
<dbReference type="CDD" id="cd04301">
    <property type="entry name" value="NAT_SF"/>
    <property type="match status" value="1"/>
</dbReference>
<dbReference type="Pfam" id="PF18014">
    <property type="entry name" value="Acetyltransf_18"/>
    <property type="match status" value="1"/>
</dbReference>
<dbReference type="OrthoDB" id="5771378at2759"/>
<dbReference type="InterPro" id="IPR016181">
    <property type="entry name" value="Acyl_CoA_acyltransferase"/>
</dbReference>